<protein>
    <submittedName>
        <fullName evidence="1">Uncharacterized protein</fullName>
    </submittedName>
</protein>
<reference evidence="1" key="1">
    <citation type="submission" date="2019-10" db="EMBL/GenBank/DDBJ databases">
        <authorList>
            <consortium name="DOE Joint Genome Institute"/>
            <person name="Kuo A."/>
            <person name="Miyauchi S."/>
            <person name="Kiss E."/>
            <person name="Drula E."/>
            <person name="Kohler A."/>
            <person name="Sanchez-Garcia M."/>
            <person name="Andreopoulos B."/>
            <person name="Barry K.W."/>
            <person name="Bonito G."/>
            <person name="Buee M."/>
            <person name="Carver A."/>
            <person name="Chen C."/>
            <person name="Cichocki N."/>
            <person name="Clum A."/>
            <person name="Culley D."/>
            <person name="Crous P.W."/>
            <person name="Fauchery L."/>
            <person name="Girlanda M."/>
            <person name="Hayes R."/>
            <person name="Keri Z."/>
            <person name="Labutti K."/>
            <person name="Lipzen A."/>
            <person name="Lombard V."/>
            <person name="Magnuson J."/>
            <person name="Maillard F."/>
            <person name="Morin E."/>
            <person name="Murat C."/>
            <person name="Nolan M."/>
            <person name="Ohm R."/>
            <person name="Pangilinan J."/>
            <person name="Pereira M."/>
            <person name="Perotto S."/>
            <person name="Peter M."/>
            <person name="Riley R."/>
            <person name="Sitrit Y."/>
            <person name="Stielow B."/>
            <person name="Szollosi G."/>
            <person name="Zifcakova L."/>
            <person name="Stursova M."/>
            <person name="Spatafora J.W."/>
            <person name="Tedersoo L."/>
            <person name="Vaario L.-M."/>
            <person name="Yamada A."/>
            <person name="Yan M."/>
            <person name="Wang P."/>
            <person name="Xu J."/>
            <person name="Bruns T."/>
            <person name="Baldrian P."/>
            <person name="Vilgalys R."/>
            <person name="Henrissat B."/>
            <person name="Grigoriev I.V."/>
            <person name="Hibbett D."/>
            <person name="Nagy L.G."/>
            <person name="Martin F.M."/>
        </authorList>
    </citation>
    <scope>NUCLEOTIDE SEQUENCE</scope>
    <source>
        <strain evidence="1">P2</strain>
    </source>
</reference>
<gene>
    <name evidence="1" type="ORF">BDM02DRAFT_3133598</name>
</gene>
<comment type="caution">
    <text evidence="1">The sequence shown here is derived from an EMBL/GenBank/DDBJ whole genome shotgun (WGS) entry which is preliminary data.</text>
</comment>
<organism evidence="1 2">
    <name type="scientific">Thelephora ganbajun</name>
    <name type="common">Ganba fungus</name>
    <dbReference type="NCBI Taxonomy" id="370292"/>
    <lineage>
        <taxon>Eukaryota</taxon>
        <taxon>Fungi</taxon>
        <taxon>Dikarya</taxon>
        <taxon>Basidiomycota</taxon>
        <taxon>Agaricomycotina</taxon>
        <taxon>Agaricomycetes</taxon>
        <taxon>Thelephorales</taxon>
        <taxon>Thelephoraceae</taxon>
        <taxon>Thelephora</taxon>
    </lineage>
</organism>
<evidence type="ECO:0000313" key="1">
    <source>
        <dbReference type="EMBL" id="KAF9654116.1"/>
    </source>
</evidence>
<dbReference type="Proteomes" id="UP000886501">
    <property type="component" value="Unassembled WGS sequence"/>
</dbReference>
<reference evidence="1" key="2">
    <citation type="journal article" date="2020" name="Nat. Commun.">
        <title>Large-scale genome sequencing of mycorrhizal fungi provides insights into the early evolution of symbiotic traits.</title>
        <authorList>
            <person name="Miyauchi S."/>
            <person name="Kiss E."/>
            <person name="Kuo A."/>
            <person name="Drula E."/>
            <person name="Kohler A."/>
            <person name="Sanchez-Garcia M."/>
            <person name="Morin E."/>
            <person name="Andreopoulos B."/>
            <person name="Barry K.W."/>
            <person name="Bonito G."/>
            <person name="Buee M."/>
            <person name="Carver A."/>
            <person name="Chen C."/>
            <person name="Cichocki N."/>
            <person name="Clum A."/>
            <person name="Culley D."/>
            <person name="Crous P.W."/>
            <person name="Fauchery L."/>
            <person name="Girlanda M."/>
            <person name="Hayes R.D."/>
            <person name="Keri Z."/>
            <person name="LaButti K."/>
            <person name="Lipzen A."/>
            <person name="Lombard V."/>
            <person name="Magnuson J."/>
            <person name="Maillard F."/>
            <person name="Murat C."/>
            <person name="Nolan M."/>
            <person name="Ohm R.A."/>
            <person name="Pangilinan J."/>
            <person name="Pereira M.F."/>
            <person name="Perotto S."/>
            <person name="Peter M."/>
            <person name="Pfister S."/>
            <person name="Riley R."/>
            <person name="Sitrit Y."/>
            <person name="Stielow J.B."/>
            <person name="Szollosi G."/>
            <person name="Zifcakova L."/>
            <person name="Stursova M."/>
            <person name="Spatafora J.W."/>
            <person name="Tedersoo L."/>
            <person name="Vaario L.M."/>
            <person name="Yamada A."/>
            <person name="Yan M."/>
            <person name="Wang P."/>
            <person name="Xu J."/>
            <person name="Bruns T."/>
            <person name="Baldrian P."/>
            <person name="Vilgalys R."/>
            <person name="Dunand C."/>
            <person name="Henrissat B."/>
            <person name="Grigoriev I.V."/>
            <person name="Hibbett D."/>
            <person name="Nagy L.G."/>
            <person name="Martin F.M."/>
        </authorList>
    </citation>
    <scope>NUCLEOTIDE SEQUENCE</scope>
    <source>
        <strain evidence="1">P2</strain>
    </source>
</reference>
<dbReference type="EMBL" id="MU117961">
    <property type="protein sequence ID" value="KAF9654116.1"/>
    <property type="molecule type" value="Genomic_DNA"/>
</dbReference>
<name>A0ACB6ZXC9_THEGA</name>
<accession>A0ACB6ZXC9</accession>
<proteinExistence type="predicted"/>
<keyword evidence="2" id="KW-1185">Reference proteome</keyword>
<evidence type="ECO:0000313" key="2">
    <source>
        <dbReference type="Proteomes" id="UP000886501"/>
    </source>
</evidence>
<sequence>MVWGTVLPLQPIILHPRPLQRNGGSILLVPLLPYRKTATPLPTEIWTKIFENVYYGDEVDPTPNVRRRAEQYRRDLLLVCKALTNIALPVFYSRVWIRSLWQLGRFTARLHAADKQWDSLRRIPYSAPGRWVRDLDLSGLDCGGIGLTVDELLTRLFPLLPFMATFVLNTTMTLSRRALAALTFRDGCHHLKSLKGIQAPITQPINWQAHYPALTVDSDPLVQLIRNSDHLEEIEIHGPGFDSLEVDFAFQFTDVFSPVELEGGEPVVQMNNPLKLNNLKSLSMLSTHASPLMFALLLSELPSLQRLAVTPYDDLPYPTSLVSKFIQIHGPTLRSLHLYTPKDTWPTISHPSPSDILLTCPILIHLSLEFPLPELKIPPGDVHPLQILSIPRPNQRCYQTVSTAVSSLKNLRIVRTRDVRWLRRGIISQATETGTQGEMRQWKRRLALRGVCLLDTDMSRGND</sequence>